<dbReference type="EMBL" id="JYDQ01000019">
    <property type="protein sequence ID" value="KRY21070.1"/>
    <property type="molecule type" value="Genomic_DNA"/>
</dbReference>
<dbReference type="AlphaFoldDB" id="A0A0V1A993"/>
<comment type="caution">
    <text evidence="1">The sequence shown here is derived from an EMBL/GenBank/DDBJ whole genome shotgun (WGS) entry which is preliminary data.</text>
</comment>
<dbReference type="Proteomes" id="UP000054783">
    <property type="component" value="Unassembled WGS sequence"/>
</dbReference>
<reference evidence="1 2" key="1">
    <citation type="submission" date="2015-01" db="EMBL/GenBank/DDBJ databases">
        <title>Evolution of Trichinella species and genotypes.</title>
        <authorList>
            <person name="Korhonen P.K."/>
            <person name="Edoardo P."/>
            <person name="Giuseppe L.R."/>
            <person name="Gasser R.B."/>
        </authorList>
    </citation>
    <scope>NUCLEOTIDE SEQUENCE [LARGE SCALE GENOMIC DNA]</scope>
    <source>
        <strain evidence="1">ISS2496</strain>
    </source>
</reference>
<proteinExistence type="predicted"/>
<organism evidence="1 2">
    <name type="scientific">Trichinella patagoniensis</name>
    <dbReference type="NCBI Taxonomy" id="990121"/>
    <lineage>
        <taxon>Eukaryota</taxon>
        <taxon>Metazoa</taxon>
        <taxon>Ecdysozoa</taxon>
        <taxon>Nematoda</taxon>
        <taxon>Enoplea</taxon>
        <taxon>Dorylaimia</taxon>
        <taxon>Trichinellida</taxon>
        <taxon>Trichinellidae</taxon>
        <taxon>Trichinella</taxon>
    </lineage>
</organism>
<gene>
    <name evidence="1" type="ORF">T12_15735</name>
</gene>
<accession>A0A0V1A993</accession>
<sequence length="191" mass="21475">MEKVYDTACSQTVSDSGTDVSPTLLNFADRAGCGAFNVVRSETLAFCWRVGGSLGNFFVRFLFIAFPNQQMHCLLLRDKSAEWSSIPPLPVASENFSSPFYTRYHYQGCSHLHEDYNPRLRPHPTAVLRVNLNPQTIICDSETALIPAIQGYFPNTRVQGCCFHFCQANIAMNGNKNSAKFFHSHEVKDNK</sequence>
<name>A0A0V1A993_9BILA</name>
<keyword evidence="2" id="KW-1185">Reference proteome</keyword>
<protein>
    <submittedName>
        <fullName evidence="1">Uncharacterized protein</fullName>
    </submittedName>
</protein>
<dbReference type="OrthoDB" id="10272550at2759"/>
<evidence type="ECO:0000313" key="1">
    <source>
        <dbReference type="EMBL" id="KRY21070.1"/>
    </source>
</evidence>
<evidence type="ECO:0000313" key="2">
    <source>
        <dbReference type="Proteomes" id="UP000054783"/>
    </source>
</evidence>